<gene>
    <name evidence="2" type="ORF">KZJ38_18035</name>
</gene>
<dbReference type="Proteomes" id="UP000826462">
    <property type="component" value="Chromosome 1"/>
</dbReference>
<organism evidence="2 3">
    <name type="scientific">Paraburkholderia edwinii</name>
    <dbReference type="NCBI Taxonomy" id="2861782"/>
    <lineage>
        <taxon>Bacteria</taxon>
        <taxon>Pseudomonadati</taxon>
        <taxon>Pseudomonadota</taxon>
        <taxon>Betaproteobacteria</taxon>
        <taxon>Burkholderiales</taxon>
        <taxon>Burkholderiaceae</taxon>
        <taxon>Paraburkholderia</taxon>
    </lineage>
</organism>
<dbReference type="RefSeq" id="WP_219797550.1">
    <property type="nucleotide sequence ID" value="NZ_CP080095.1"/>
</dbReference>
<feature type="domain" description="Flavin reductase like" evidence="1">
    <location>
        <begin position="32"/>
        <end position="185"/>
    </location>
</feature>
<reference evidence="2 3" key="1">
    <citation type="submission" date="2021-07" db="EMBL/GenBank/DDBJ databases">
        <title>Paraburkholderia edwinii protects Aspergillus sp. from phenazines by acting as a toxin sponge.</title>
        <authorList>
            <person name="Dahlstrom K.M."/>
            <person name="Newman D.K."/>
        </authorList>
    </citation>
    <scope>NUCLEOTIDE SEQUENCE [LARGE SCALE GENOMIC DNA]</scope>
    <source>
        <strain evidence="2 3">Pe01</strain>
    </source>
</reference>
<dbReference type="InterPro" id="IPR002563">
    <property type="entry name" value="Flavin_Rdtase-like_dom"/>
</dbReference>
<sequence length="223" mass="24032">MTSSPADEAFGSGAIFYDPAAGCGLPYNPFKAIVAPRLIGWISTRSPAGQPNLAPYSFCGAFATYPSIIGFSSEGFKDSIRNVEQTREFVWNLATRPLAEQMNLTAASVPPDVDEFKLAGLTPVEGRNVSVPRVGESPAALECRLLQIIQLRDLGGELTENWLALGQVVGVHIQKAYLKDGLFDTHAAQPILRAGYVADYAQIGEMFQLLRPAVAANVDRDGF</sequence>
<dbReference type="PANTHER" id="PTHR43812">
    <property type="entry name" value="BLR2425 PROTEIN"/>
    <property type="match status" value="1"/>
</dbReference>
<dbReference type="InterPro" id="IPR012349">
    <property type="entry name" value="Split_barrel_FMN-bd"/>
</dbReference>
<dbReference type="Gene3D" id="2.30.110.10">
    <property type="entry name" value="Electron Transport, Fmn-binding Protein, Chain A"/>
    <property type="match status" value="1"/>
</dbReference>
<evidence type="ECO:0000313" key="3">
    <source>
        <dbReference type="Proteomes" id="UP000826462"/>
    </source>
</evidence>
<evidence type="ECO:0000259" key="1">
    <source>
        <dbReference type="SMART" id="SM00903"/>
    </source>
</evidence>
<dbReference type="EMBL" id="CP080095">
    <property type="protein sequence ID" value="QYD68157.1"/>
    <property type="molecule type" value="Genomic_DNA"/>
</dbReference>
<proteinExistence type="predicted"/>
<accession>A0ABX8ULE1</accession>
<name>A0ABX8ULE1_9BURK</name>
<dbReference type="PANTHER" id="PTHR43812:SF2">
    <property type="entry name" value="FLAVIN REDUCTASE LIKE DOMAIN-CONTAINING PROTEIN"/>
    <property type="match status" value="1"/>
</dbReference>
<keyword evidence="3" id="KW-1185">Reference proteome</keyword>
<dbReference type="Pfam" id="PF01613">
    <property type="entry name" value="Flavin_Reduct"/>
    <property type="match status" value="1"/>
</dbReference>
<dbReference type="SUPFAM" id="SSF50475">
    <property type="entry name" value="FMN-binding split barrel"/>
    <property type="match status" value="1"/>
</dbReference>
<protein>
    <submittedName>
        <fullName evidence="2">Flavin reductase family protein</fullName>
    </submittedName>
</protein>
<dbReference type="SMART" id="SM00903">
    <property type="entry name" value="Flavin_Reduct"/>
    <property type="match status" value="1"/>
</dbReference>
<evidence type="ECO:0000313" key="2">
    <source>
        <dbReference type="EMBL" id="QYD68157.1"/>
    </source>
</evidence>